<feature type="active site" description="Acyl-ester intermediate" evidence="7">
    <location>
        <position position="71"/>
    </location>
</feature>
<evidence type="ECO:0000256" key="2">
    <source>
        <dbReference type="ARBA" id="ARBA00022729"/>
    </source>
</evidence>
<evidence type="ECO:0000256" key="3">
    <source>
        <dbReference type="ARBA" id="ARBA00022801"/>
    </source>
</evidence>
<keyword evidence="4" id="KW-0133">Cell shape</keyword>
<dbReference type="GO" id="GO:0008360">
    <property type="term" value="P:regulation of cell shape"/>
    <property type="evidence" value="ECO:0007669"/>
    <property type="project" value="UniProtKB-KW"/>
</dbReference>
<dbReference type="Gene3D" id="3.40.710.10">
    <property type="entry name" value="DD-peptidase/beta-lactamase superfamily"/>
    <property type="match status" value="1"/>
</dbReference>
<dbReference type="KEGG" id="abaw:D5400_09440"/>
<keyword evidence="12" id="KW-0645">Protease</keyword>
<dbReference type="InterPro" id="IPR012338">
    <property type="entry name" value="Beta-lactam/transpept-like"/>
</dbReference>
<keyword evidence="2 10" id="KW-0732">Signal</keyword>
<evidence type="ECO:0000256" key="9">
    <source>
        <dbReference type="RuleBase" id="RU004016"/>
    </source>
</evidence>
<dbReference type="GO" id="GO:0006508">
    <property type="term" value="P:proteolysis"/>
    <property type="evidence" value="ECO:0007669"/>
    <property type="project" value="InterPro"/>
</dbReference>
<organism evidence="12 13">
    <name type="scientific">Georhizobium profundi</name>
    <dbReference type="NCBI Taxonomy" id="2341112"/>
    <lineage>
        <taxon>Bacteria</taxon>
        <taxon>Pseudomonadati</taxon>
        <taxon>Pseudomonadota</taxon>
        <taxon>Alphaproteobacteria</taxon>
        <taxon>Hyphomicrobiales</taxon>
        <taxon>Rhizobiaceae</taxon>
        <taxon>Georhizobium</taxon>
    </lineage>
</organism>
<evidence type="ECO:0000256" key="8">
    <source>
        <dbReference type="PIRSR" id="PIRSR618044-2"/>
    </source>
</evidence>
<evidence type="ECO:0000256" key="5">
    <source>
        <dbReference type="ARBA" id="ARBA00022984"/>
    </source>
</evidence>
<evidence type="ECO:0000256" key="6">
    <source>
        <dbReference type="ARBA" id="ARBA00023316"/>
    </source>
</evidence>
<dbReference type="GO" id="GO:0009252">
    <property type="term" value="P:peptidoglycan biosynthetic process"/>
    <property type="evidence" value="ECO:0007669"/>
    <property type="project" value="UniProtKB-KW"/>
</dbReference>
<dbReference type="EMBL" id="CP032509">
    <property type="protein sequence ID" value="AZN73714.1"/>
    <property type="molecule type" value="Genomic_DNA"/>
</dbReference>
<dbReference type="InterPro" id="IPR001967">
    <property type="entry name" value="Peptidase_S11_N"/>
</dbReference>
<dbReference type="SUPFAM" id="SSF56601">
    <property type="entry name" value="beta-lactamase/transpeptidase-like"/>
    <property type="match status" value="1"/>
</dbReference>
<evidence type="ECO:0000256" key="7">
    <source>
        <dbReference type="PIRSR" id="PIRSR618044-1"/>
    </source>
</evidence>
<evidence type="ECO:0000259" key="11">
    <source>
        <dbReference type="Pfam" id="PF00768"/>
    </source>
</evidence>
<feature type="active site" description="Proton acceptor" evidence="7">
    <location>
        <position position="74"/>
    </location>
</feature>
<dbReference type="OrthoDB" id="5291989at2"/>
<keyword evidence="13" id="KW-1185">Reference proteome</keyword>
<feature type="signal peptide" evidence="10">
    <location>
        <begin position="1"/>
        <end position="23"/>
    </location>
</feature>
<comment type="similarity">
    <text evidence="1 9">Belongs to the peptidase S11 family.</text>
</comment>
<keyword evidence="6" id="KW-0961">Cell wall biogenesis/degradation</keyword>
<accession>A0A3S9BA64</accession>
<evidence type="ECO:0000256" key="10">
    <source>
        <dbReference type="SAM" id="SignalP"/>
    </source>
</evidence>
<protein>
    <submittedName>
        <fullName evidence="12">D-alanyl-D-alanine carboxypeptidase</fullName>
    </submittedName>
</protein>
<proteinExistence type="inferred from homology"/>
<reference evidence="12 13" key="1">
    <citation type="submission" date="2018-09" db="EMBL/GenBank/DDBJ databases">
        <title>Marinorhizobium profundi gen. nov., sp. nov., isolated from a deep-sea sediment sample from the New Britain Trench and proposal of Marinorhizobiaceae fam. nov. in the order Rhizobiales of the class Alphaproteobacteria.</title>
        <authorList>
            <person name="Cao J."/>
        </authorList>
    </citation>
    <scope>NUCLEOTIDE SEQUENCE [LARGE SCALE GENOMIC DNA]</scope>
    <source>
        <strain evidence="12 13">WS11</strain>
    </source>
</reference>
<keyword evidence="5" id="KW-0573">Peptidoglycan synthesis</keyword>
<feature type="active site" evidence="7">
    <location>
        <position position="131"/>
    </location>
</feature>
<dbReference type="PANTHER" id="PTHR21581:SF6">
    <property type="entry name" value="TRAFFICKING PROTEIN PARTICLE COMPLEX SUBUNIT 12"/>
    <property type="match status" value="1"/>
</dbReference>
<evidence type="ECO:0000256" key="4">
    <source>
        <dbReference type="ARBA" id="ARBA00022960"/>
    </source>
</evidence>
<dbReference type="InterPro" id="IPR018044">
    <property type="entry name" value="Peptidase_S11"/>
</dbReference>
<evidence type="ECO:0000313" key="12">
    <source>
        <dbReference type="EMBL" id="AZN73714.1"/>
    </source>
</evidence>
<keyword evidence="12" id="KW-0121">Carboxypeptidase</keyword>
<dbReference type="Proteomes" id="UP000268192">
    <property type="component" value="Chromosome"/>
</dbReference>
<feature type="binding site" evidence="8">
    <location>
        <position position="233"/>
    </location>
    <ligand>
        <name>substrate</name>
    </ligand>
</feature>
<dbReference type="PRINTS" id="PR00725">
    <property type="entry name" value="DADACBPTASE1"/>
</dbReference>
<dbReference type="AlphaFoldDB" id="A0A3S9BA64"/>
<name>A0A3S9BA64_9HYPH</name>
<dbReference type="GO" id="GO:0009002">
    <property type="term" value="F:serine-type D-Ala-D-Ala carboxypeptidase activity"/>
    <property type="evidence" value="ECO:0007669"/>
    <property type="project" value="InterPro"/>
</dbReference>
<dbReference type="GO" id="GO:0071555">
    <property type="term" value="P:cell wall organization"/>
    <property type="evidence" value="ECO:0007669"/>
    <property type="project" value="UniProtKB-KW"/>
</dbReference>
<keyword evidence="3" id="KW-0378">Hydrolase</keyword>
<gene>
    <name evidence="12" type="ORF">D5400_09440</name>
</gene>
<evidence type="ECO:0000256" key="1">
    <source>
        <dbReference type="ARBA" id="ARBA00007164"/>
    </source>
</evidence>
<dbReference type="Pfam" id="PF00768">
    <property type="entry name" value="Peptidase_S11"/>
    <property type="match status" value="1"/>
</dbReference>
<feature type="domain" description="Peptidase S11 D-alanyl-D-alanine carboxypeptidase A N-terminal" evidence="11">
    <location>
        <begin position="45"/>
        <end position="263"/>
    </location>
</feature>
<sequence length="287" mass="30968">MLHFAPVPLRRFLALVLAAVLLAGCTSTTLKVSTPVAPPPLSEKYAAIVVDAHSGQVLYQYGADTPRHPASLTKMMTLYLLFEGLRDRRFAETTPIPVSAYAAARPPTKIGFRAGETLSVEEAILSLVVKSANDVATAVAEYLGGSEEGFAGVMNAKARQLGMASTIFRNPHGLPDSAQITTARDMAVLSLAMRRDFAQYYRYFGNKDFIYRGTTIRGHNELVGSMPGVDGLKTGYIRASGFNLATSAQANGRSVVAVVLGGNTAKERNDHMRQLLEIYMPLASRGR</sequence>
<dbReference type="PANTHER" id="PTHR21581">
    <property type="entry name" value="D-ALANYL-D-ALANINE CARBOXYPEPTIDASE"/>
    <property type="match status" value="1"/>
</dbReference>
<evidence type="ECO:0000313" key="13">
    <source>
        <dbReference type="Proteomes" id="UP000268192"/>
    </source>
</evidence>
<feature type="chain" id="PRO_5019188416" evidence="10">
    <location>
        <begin position="24"/>
        <end position="287"/>
    </location>
</feature>